<dbReference type="PROSITE" id="PS50110">
    <property type="entry name" value="RESPONSE_REGULATORY"/>
    <property type="match status" value="1"/>
</dbReference>
<dbReference type="OrthoDB" id="3821207at2"/>
<reference evidence="7 8" key="1">
    <citation type="submission" date="2016-10" db="EMBL/GenBank/DDBJ databases">
        <title>Description of Gloeomargarita lithophora gen. nov., sp. nov., a thylakoid-bearing basal-branching cyanobacterium with intracellular carbonates, and proposal for Gloeomargaritales ord. nov.</title>
        <authorList>
            <person name="Moreira D."/>
            <person name="Tavera R."/>
            <person name="Benzerara K."/>
            <person name="Skouri-Panet F."/>
            <person name="Couradeau E."/>
            <person name="Gerard E."/>
            <person name="Loussert C."/>
            <person name="Novelo E."/>
            <person name="Zivanovic Y."/>
            <person name="Lopez-Garcia P."/>
        </authorList>
    </citation>
    <scope>NUCLEOTIDE SEQUENCE [LARGE SCALE GENOMIC DNA]</scope>
    <source>
        <strain evidence="7 8">D10</strain>
    </source>
</reference>
<dbReference type="PRINTS" id="PR00038">
    <property type="entry name" value="HTHLUXR"/>
</dbReference>
<feature type="domain" description="HTH luxR-type" evidence="5">
    <location>
        <begin position="138"/>
        <end position="203"/>
    </location>
</feature>
<evidence type="ECO:0000256" key="3">
    <source>
        <dbReference type="ARBA" id="ARBA00023163"/>
    </source>
</evidence>
<feature type="domain" description="Response regulatory" evidence="6">
    <location>
        <begin position="7"/>
        <end position="124"/>
    </location>
</feature>
<gene>
    <name evidence="7" type="ORF">GlitD10_2847</name>
</gene>
<dbReference type="SMART" id="SM00448">
    <property type="entry name" value="REC"/>
    <property type="match status" value="1"/>
</dbReference>
<evidence type="ECO:0000256" key="4">
    <source>
        <dbReference type="PROSITE-ProRule" id="PRU00169"/>
    </source>
</evidence>
<dbReference type="Proteomes" id="UP000180235">
    <property type="component" value="Chromosome"/>
</dbReference>
<evidence type="ECO:0000313" key="8">
    <source>
        <dbReference type="Proteomes" id="UP000180235"/>
    </source>
</evidence>
<dbReference type="GO" id="GO:0000156">
    <property type="term" value="F:phosphorelay response regulator activity"/>
    <property type="evidence" value="ECO:0007669"/>
    <property type="project" value="TreeGrafter"/>
</dbReference>
<evidence type="ECO:0000259" key="5">
    <source>
        <dbReference type="PROSITE" id="PS50043"/>
    </source>
</evidence>
<dbReference type="CDD" id="cd06170">
    <property type="entry name" value="LuxR_C_like"/>
    <property type="match status" value="1"/>
</dbReference>
<dbReference type="Pfam" id="PF00196">
    <property type="entry name" value="GerE"/>
    <property type="match status" value="1"/>
</dbReference>
<dbReference type="GO" id="GO:0032993">
    <property type="term" value="C:protein-DNA complex"/>
    <property type="evidence" value="ECO:0007669"/>
    <property type="project" value="TreeGrafter"/>
</dbReference>
<dbReference type="InterPro" id="IPR000792">
    <property type="entry name" value="Tscrpt_reg_LuxR_C"/>
</dbReference>
<keyword evidence="2" id="KW-0238">DNA-binding</keyword>
<dbReference type="GO" id="GO:0005829">
    <property type="term" value="C:cytosol"/>
    <property type="evidence" value="ECO:0007669"/>
    <property type="project" value="TreeGrafter"/>
</dbReference>
<dbReference type="Gene3D" id="1.10.10.10">
    <property type="entry name" value="Winged helix-like DNA-binding domain superfamily/Winged helix DNA-binding domain"/>
    <property type="match status" value="1"/>
</dbReference>
<feature type="modified residue" description="4-aspartylphosphate" evidence="4">
    <location>
        <position position="57"/>
    </location>
</feature>
<dbReference type="SUPFAM" id="SSF52172">
    <property type="entry name" value="CheY-like"/>
    <property type="match status" value="1"/>
</dbReference>
<dbReference type="PANTHER" id="PTHR48111">
    <property type="entry name" value="REGULATOR OF RPOS"/>
    <property type="match status" value="1"/>
</dbReference>
<dbReference type="PANTHER" id="PTHR48111:SF67">
    <property type="entry name" value="TRANSCRIPTIONAL REGULATORY PROTEIN TCTD"/>
    <property type="match status" value="1"/>
</dbReference>
<dbReference type="PROSITE" id="PS50043">
    <property type="entry name" value="HTH_LUXR_2"/>
    <property type="match status" value="1"/>
</dbReference>
<dbReference type="InterPro" id="IPR036388">
    <property type="entry name" value="WH-like_DNA-bd_sf"/>
</dbReference>
<dbReference type="InterPro" id="IPR016032">
    <property type="entry name" value="Sig_transdc_resp-reg_C-effctor"/>
</dbReference>
<keyword evidence="3" id="KW-0804">Transcription</keyword>
<dbReference type="Pfam" id="PF00072">
    <property type="entry name" value="Response_reg"/>
    <property type="match status" value="1"/>
</dbReference>
<protein>
    <submittedName>
        <fullName evidence="7">Two component LuxR family transcriptional regulator</fullName>
    </submittedName>
</protein>
<dbReference type="PROSITE" id="PS00622">
    <property type="entry name" value="HTH_LUXR_1"/>
    <property type="match status" value="1"/>
</dbReference>
<dbReference type="AlphaFoldDB" id="A0A1J0AGZ6"/>
<sequence>MTAEAPTIILIDDDSQLRFLTKEYLELEGGYRVVTAANGQEGWNLLSEVHPSLVVCDVMMPLMDGFEFVQKLRQNPRLRSVPLIFLSAKGDVGDRIVGLNAGGDVYLVKPFEPEELLAQIRSSLARLGWATQGESPAQFPPDTYLTPTERRVLRLVAQGLTNQQVADELNVSRRTVESHVSNMLNKIGLGNRTELARWAMNYMGA</sequence>
<keyword evidence="8" id="KW-1185">Reference proteome</keyword>
<dbReference type="InterPro" id="IPR001789">
    <property type="entry name" value="Sig_transdc_resp-reg_receiver"/>
</dbReference>
<dbReference type="GO" id="GO:0006355">
    <property type="term" value="P:regulation of DNA-templated transcription"/>
    <property type="evidence" value="ECO:0007669"/>
    <property type="project" value="InterPro"/>
</dbReference>
<accession>A0A1J0AGZ6</accession>
<organism evidence="7 8">
    <name type="scientific">Gloeomargarita lithophora Alchichica-D10</name>
    <dbReference type="NCBI Taxonomy" id="1188229"/>
    <lineage>
        <taxon>Bacteria</taxon>
        <taxon>Bacillati</taxon>
        <taxon>Cyanobacteriota</taxon>
        <taxon>Cyanophyceae</taxon>
        <taxon>Gloeomargaritales</taxon>
        <taxon>Gloeomargaritaceae</taxon>
        <taxon>Gloeomargarita</taxon>
    </lineage>
</organism>
<dbReference type="EMBL" id="CP017675">
    <property type="protein sequence ID" value="APB35191.1"/>
    <property type="molecule type" value="Genomic_DNA"/>
</dbReference>
<dbReference type="STRING" id="1188229.GlitD10_2847"/>
<dbReference type="GO" id="GO:0000976">
    <property type="term" value="F:transcription cis-regulatory region binding"/>
    <property type="evidence" value="ECO:0007669"/>
    <property type="project" value="TreeGrafter"/>
</dbReference>
<evidence type="ECO:0000313" key="7">
    <source>
        <dbReference type="EMBL" id="APB35191.1"/>
    </source>
</evidence>
<dbReference type="KEGG" id="glt:GlitD10_2847"/>
<dbReference type="SMART" id="SM00421">
    <property type="entry name" value="HTH_LUXR"/>
    <property type="match status" value="1"/>
</dbReference>
<keyword evidence="1" id="KW-0805">Transcription regulation</keyword>
<dbReference type="SUPFAM" id="SSF46894">
    <property type="entry name" value="C-terminal effector domain of the bipartite response regulators"/>
    <property type="match status" value="1"/>
</dbReference>
<dbReference type="Gene3D" id="3.40.50.2300">
    <property type="match status" value="1"/>
</dbReference>
<dbReference type="RefSeq" id="WP_071455521.1">
    <property type="nucleotide sequence ID" value="NZ_CP017675.1"/>
</dbReference>
<evidence type="ECO:0000256" key="2">
    <source>
        <dbReference type="ARBA" id="ARBA00023125"/>
    </source>
</evidence>
<name>A0A1J0AGZ6_9CYAN</name>
<evidence type="ECO:0000256" key="1">
    <source>
        <dbReference type="ARBA" id="ARBA00023015"/>
    </source>
</evidence>
<dbReference type="InterPro" id="IPR039420">
    <property type="entry name" value="WalR-like"/>
</dbReference>
<keyword evidence="4" id="KW-0597">Phosphoprotein</keyword>
<dbReference type="InterPro" id="IPR011006">
    <property type="entry name" value="CheY-like_superfamily"/>
</dbReference>
<evidence type="ECO:0000259" key="6">
    <source>
        <dbReference type="PROSITE" id="PS50110"/>
    </source>
</evidence>
<proteinExistence type="predicted"/>